<feature type="region of interest" description="Disordered" evidence="1">
    <location>
        <begin position="333"/>
        <end position="384"/>
    </location>
</feature>
<dbReference type="STRING" id="44742.AXF13_13195"/>
<keyword evidence="3" id="KW-1185">Reference proteome</keyword>
<name>A0A109WAH3_9BACT</name>
<dbReference type="GO" id="GO:0003743">
    <property type="term" value="F:translation initiation factor activity"/>
    <property type="evidence" value="ECO:0007669"/>
    <property type="project" value="UniProtKB-KW"/>
</dbReference>
<dbReference type="InterPro" id="IPR011990">
    <property type="entry name" value="TPR-like_helical_dom_sf"/>
</dbReference>
<dbReference type="Gene3D" id="1.25.40.10">
    <property type="entry name" value="Tetratricopeptide repeat domain"/>
    <property type="match status" value="1"/>
</dbReference>
<feature type="compositionally biased region" description="Low complexity" evidence="1">
    <location>
        <begin position="338"/>
        <end position="350"/>
    </location>
</feature>
<feature type="compositionally biased region" description="Basic and acidic residues" evidence="1">
    <location>
        <begin position="373"/>
        <end position="384"/>
    </location>
</feature>
<evidence type="ECO:0000256" key="1">
    <source>
        <dbReference type="SAM" id="MobiDB-lite"/>
    </source>
</evidence>
<dbReference type="EMBL" id="CP014229">
    <property type="protein sequence ID" value="AMD91623.1"/>
    <property type="molecule type" value="Genomic_DNA"/>
</dbReference>
<dbReference type="Proteomes" id="UP000069241">
    <property type="component" value="Chromosome"/>
</dbReference>
<protein>
    <submittedName>
        <fullName evidence="2">Translation initiation factor IF-2</fullName>
    </submittedName>
</protein>
<evidence type="ECO:0000313" key="3">
    <source>
        <dbReference type="Proteomes" id="UP000069241"/>
    </source>
</evidence>
<keyword evidence="2" id="KW-0648">Protein biosynthesis</keyword>
<sequence>MRAVTPPVTREAAWAHARASAWLAALHRAVIAFPQRREIRMGAVAPAERLALAAQLYRAAAPPLADTPNAAKAPDTAEDSPLHVALSLTSRPQAGTELILALRNPELLALRHTLISETRDTLEIMDRHWPGGTAALQPATPGVKTPEVERGFWQARDWQRMGARLNGLWLAQAALDLTPEGWLTGADALSTLERAAREAPRSPTVRLLLAEAQLQRNLPQQSIESCTEALRLAPGSNLISGRARYIRALAHWRLQQLALAEDDLNAALHTRTPSAPQGAEQARRLRARGAVRMLRRNYPGMCADFSAACALGDCEGLAVARAQKYCRTRAAAAPESGPASLPPSFLAAPAGQIPENTEKQTPEPAQGNPMNSDKPDRPEGDPAS</sequence>
<proteinExistence type="predicted"/>
<keyword evidence="2" id="KW-0396">Initiation factor</keyword>
<gene>
    <name evidence="2" type="ORF">AXF13_13195</name>
</gene>
<dbReference type="SUPFAM" id="SSF48452">
    <property type="entry name" value="TPR-like"/>
    <property type="match status" value="1"/>
</dbReference>
<evidence type="ECO:0000313" key="2">
    <source>
        <dbReference type="EMBL" id="AMD91623.1"/>
    </source>
</evidence>
<accession>A0A109WAH3</accession>
<dbReference type="AlphaFoldDB" id="A0A109WAH3"/>
<organism evidence="2 3">
    <name type="scientific">Desulfovibrio fairfieldensis</name>
    <dbReference type="NCBI Taxonomy" id="44742"/>
    <lineage>
        <taxon>Bacteria</taxon>
        <taxon>Pseudomonadati</taxon>
        <taxon>Thermodesulfobacteriota</taxon>
        <taxon>Desulfovibrionia</taxon>
        <taxon>Desulfovibrionales</taxon>
        <taxon>Desulfovibrionaceae</taxon>
        <taxon>Desulfovibrio</taxon>
    </lineage>
</organism>
<dbReference type="KEGG" id="dfi:AXF13_13195"/>
<reference evidence="3" key="1">
    <citation type="submission" date="2016-02" db="EMBL/GenBank/DDBJ databases">
        <authorList>
            <person name="Holder M.E."/>
            <person name="Ajami N.J."/>
            <person name="Petrosino J.F."/>
        </authorList>
    </citation>
    <scope>NUCLEOTIDE SEQUENCE [LARGE SCALE GENOMIC DNA]</scope>
    <source>
        <strain evidence="3">CCUG 45958</strain>
    </source>
</reference>
<dbReference type="SMART" id="SM00028">
    <property type="entry name" value="TPR"/>
    <property type="match status" value="2"/>
</dbReference>
<dbReference type="InterPro" id="IPR019734">
    <property type="entry name" value="TPR_rpt"/>
</dbReference>